<organism evidence="7 8">
    <name type="scientific">Desulfobacula toluolica (strain DSM 7467 / Tol2)</name>
    <dbReference type="NCBI Taxonomy" id="651182"/>
    <lineage>
        <taxon>Bacteria</taxon>
        <taxon>Pseudomonadati</taxon>
        <taxon>Thermodesulfobacteriota</taxon>
        <taxon>Desulfobacteria</taxon>
        <taxon>Desulfobacterales</taxon>
        <taxon>Desulfobacteraceae</taxon>
        <taxon>Desulfobacula</taxon>
    </lineage>
</organism>
<evidence type="ECO:0000256" key="1">
    <source>
        <dbReference type="ARBA" id="ARBA00004651"/>
    </source>
</evidence>
<dbReference type="PANTHER" id="PTHR30250">
    <property type="entry name" value="PST FAMILY PREDICTED COLANIC ACID TRANSPORTER"/>
    <property type="match status" value="1"/>
</dbReference>
<feature type="transmembrane region" description="Helical" evidence="6">
    <location>
        <begin position="390"/>
        <end position="413"/>
    </location>
</feature>
<feature type="transmembrane region" description="Helical" evidence="6">
    <location>
        <begin position="299"/>
        <end position="317"/>
    </location>
</feature>
<evidence type="ECO:0000256" key="3">
    <source>
        <dbReference type="ARBA" id="ARBA00022692"/>
    </source>
</evidence>
<feature type="transmembrane region" description="Helical" evidence="6">
    <location>
        <begin position="117"/>
        <end position="137"/>
    </location>
</feature>
<dbReference type="KEGG" id="dto:TOL2_C23110"/>
<comment type="subcellular location">
    <subcellularLocation>
        <location evidence="1">Cell membrane</location>
        <topology evidence="1">Multi-pass membrane protein</topology>
    </subcellularLocation>
</comment>
<evidence type="ECO:0000256" key="6">
    <source>
        <dbReference type="SAM" id="Phobius"/>
    </source>
</evidence>
<feature type="transmembrane region" description="Helical" evidence="6">
    <location>
        <begin position="337"/>
        <end position="358"/>
    </location>
</feature>
<gene>
    <name evidence="7" type="ordered locus">TOL2_C23110</name>
</gene>
<keyword evidence="2" id="KW-1003">Cell membrane</keyword>
<dbReference type="GO" id="GO:0005886">
    <property type="term" value="C:plasma membrane"/>
    <property type="evidence" value="ECO:0007669"/>
    <property type="project" value="UniProtKB-SubCell"/>
</dbReference>
<dbReference type="STRING" id="651182.TOL2_C23110"/>
<evidence type="ECO:0000256" key="2">
    <source>
        <dbReference type="ARBA" id="ARBA00022475"/>
    </source>
</evidence>
<dbReference type="HOGENOM" id="CLU_022017_7_3_7"/>
<dbReference type="EMBL" id="FO203503">
    <property type="protein sequence ID" value="CCK80472.1"/>
    <property type="molecule type" value="Genomic_DNA"/>
</dbReference>
<dbReference type="InterPro" id="IPR050833">
    <property type="entry name" value="Poly_Biosynth_Transport"/>
</dbReference>
<evidence type="ECO:0000256" key="4">
    <source>
        <dbReference type="ARBA" id="ARBA00022989"/>
    </source>
</evidence>
<name>K0NNX8_DESTT</name>
<dbReference type="PANTHER" id="PTHR30250:SF11">
    <property type="entry name" value="O-ANTIGEN TRANSPORTER-RELATED"/>
    <property type="match status" value="1"/>
</dbReference>
<protein>
    <submittedName>
        <fullName evidence="7">Polysaccharide biosynthesis protein</fullName>
    </submittedName>
</protein>
<feature type="transmembrane region" description="Helical" evidence="6">
    <location>
        <begin position="425"/>
        <end position="443"/>
    </location>
</feature>
<dbReference type="Pfam" id="PF13440">
    <property type="entry name" value="Polysacc_synt_3"/>
    <property type="match status" value="1"/>
</dbReference>
<keyword evidence="3 6" id="KW-0812">Transmembrane</keyword>
<evidence type="ECO:0000256" key="5">
    <source>
        <dbReference type="ARBA" id="ARBA00023136"/>
    </source>
</evidence>
<evidence type="ECO:0000313" key="8">
    <source>
        <dbReference type="Proteomes" id="UP000007347"/>
    </source>
</evidence>
<feature type="transmembrane region" description="Helical" evidence="6">
    <location>
        <begin position="455"/>
        <end position="473"/>
    </location>
</feature>
<accession>K0NNX8</accession>
<keyword evidence="4 6" id="KW-1133">Transmembrane helix</keyword>
<keyword evidence="8" id="KW-1185">Reference proteome</keyword>
<dbReference type="Proteomes" id="UP000007347">
    <property type="component" value="Chromosome"/>
</dbReference>
<keyword evidence="5 6" id="KW-0472">Membrane</keyword>
<dbReference type="CDD" id="cd13128">
    <property type="entry name" value="MATE_Wzx_like"/>
    <property type="match status" value="1"/>
</dbReference>
<feature type="transmembrane region" description="Helical" evidence="6">
    <location>
        <begin position="81"/>
        <end position="105"/>
    </location>
</feature>
<feature type="transmembrane region" description="Helical" evidence="6">
    <location>
        <begin position="179"/>
        <end position="198"/>
    </location>
</feature>
<feature type="transmembrane region" description="Helical" evidence="6">
    <location>
        <begin position="41"/>
        <end position="60"/>
    </location>
</feature>
<reference evidence="7 8" key="1">
    <citation type="journal article" date="2013" name="Environ. Microbiol.">
        <title>Complete genome, catabolic sub-proteomes and key-metabolites of Desulfobacula toluolica Tol2, a marine, aromatic compound-degrading, sulfate-reducing bacterium.</title>
        <authorList>
            <person name="Wohlbrand L."/>
            <person name="Jacob J.H."/>
            <person name="Kube M."/>
            <person name="Mussmann M."/>
            <person name="Jarling R."/>
            <person name="Beck A."/>
            <person name="Amann R."/>
            <person name="Wilkes H."/>
            <person name="Reinhardt R."/>
            <person name="Rabus R."/>
        </authorList>
    </citation>
    <scope>NUCLEOTIDE SEQUENCE [LARGE SCALE GENOMIC DNA]</scope>
    <source>
        <strain evidence="8">DSM 7467 / Tol2</strain>
    </source>
</reference>
<feature type="transmembrane region" description="Helical" evidence="6">
    <location>
        <begin position="365"/>
        <end position="384"/>
    </location>
</feature>
<sequence length="492" mass="55661">MIEIRSLIRQASHYLGGHIFMMAAGLISFPILTRIFSVTEYGVFGLINTTLFFAIAIAKLGIPNSIVRFYQEYKAVDQKALFYTTNFFGVLIFAATVSLGFGISWDYFFAKFVDNSLSGLIWLFPLLVLVGAATDTLKSFLRAEQRTKSYNIIVTVRRYGAIGLGIFLTLYMYNGLYGFYLGQAAVWLLILLILLIYLRRHIRIKQSFFSYGVLRNAISFGFPIVWAELGHLILNYIDRYLIQIYIGSNMLGLYTAGYNLATHLTDAIIYPINYAMTPIYMKILVNKGEEETRVFFTKLFTYFSLIIVPVVFGFIAVGKDLIRLLASSKYIEAYPVLPYVVTGQAIYACTIILNSGLFIKKKTHLLTYVMGGTCALNVFLNLFLIPKNGIVGAAQATLISYICYTLVLTFLSMREFSFPLEYKRLVMYTFSAGMMFLAINNISTGTVLVDFVSKIFLGATIYFFLVVCLDAELRLKIISIRKMGIFKSENKV</sequence>
<evidence type="ECO:0000313" key="7">
    <source>
        <dbReference type="EMBL" id="CCK80472.1"/>
    </source>
</evidence>
<feature type="transmembrane region" description="Helical" evidence="6">
    <location>
        <begin position="149"/>
        <end position="173"/>
    </location>
</feature>
<feature type="transmembrane region" description="Helical" evidence="6">
    <location>
        <begin position="12"/>
        <end position="35"/>
    </location>
</feature>
<proteinExistence type="predicted"/>
<dbReference type="AlphaFoldDB" id="K0NNX8"/>